<name>A0A0L0V9S5_9BASI</name>
<evidence type="ECO:0000313" key="2">
    <source>
        <dbReference type="Proteomes" id="UP000054564"/>
    </source>
</evidence>
<dbReference type="PANTHER" id="PTHR33096">
    <property type="entry name" value="CXC2 DOMAIN-CONTAINING PROTEIN"/>
    <property type="match status" value="1"/>
</dbReference>
<proteinExistence type="predicted"/>
<dbReference type="PANTHER" id="PTHR33096:SF1">
    <property type="entry name" value="CXC1-LIKE CYSTEINE CLUSTER ASSOCIATED WITH KDZ TRANSPOSASES DOMAIN-CONTAINING PROTEIN"/>
    <property type="match status" value="1"/>
</dbReference>
<comment type="caution">
    <text evidence="1">The sequence shown here is derived from an EMBL/GenBank/DDBJ whole genome shotgun (WGS) entry which is preliminary data.</text>
</comment>
<evidence type="ECO:0000313" key="1">
    <source>
        <dbReference type="EMBL" id="KNE95744.1"/>
    </source>
</evidence>
<dbReference type="EMBL" id="AJIL01000092">
    <property type="protein sequence ID" value="KNE95744.1"/>
    <property type="molecule type" value="Genomic_DNA"/>
</dbReference>
<sequence length="196" mass="22985">MKFATAVFHSPLRYATQNHRIGAINHQSLFHNELGMEKLLVTLKRKIIHAMATKVHSEGILRKLYLAQNPHQVGQFFTDKFFRAQWQRQRDFEINRNQADWEKKEEQAQFLERGEALKSLAPSISPLPLSHSYQFLLLFMVLNMMKFVAKISTHSKVLKWALMYSQRFGVDFVHSKVFGVGDGLLQNLEWMNWPLQ</sequence>
<reference evidence="2" key="1">
    <citation type="submission" date="2014-03" db="EMBL/GenBank/DDBJ databases">
        <title>The Genome Sequence of Puccinia striiformis f. sp. tritici PST-78.</title>
        <authorList>
            <consortium name="The Broad Institute Genome Sequencing Platform"/>
            <person name="Cuomo C."/>
            <person name="Hulbert S."/>
            <person name="Chen X."/>
            <person name="Walker B."/>
            <person name="Young S.K."/>
            <person name="Zeng Q."/>
            <person name="Gargeya S."/>
            <person name="Fitzgerald M."/>
            <person name="Haas B."/>
            <person name="Abouelleil A."/>
            <person name="Alvarado L."/>
            <person name="Arachchi H.M."/>
            <person name="Berlin A.M."/>
            <person name="Chapman S.B."/>
            <person name="Goldberg J."/>
            <person name="Griggs A."/>
            <person name="Gujja S."/>
            <person name="Hansen M."/>
            <person name="Howarth C."/>
            <person name="Imamovic A."/>
            <person name="Larimer J."/>
            <person name="McCowan C."/>
            <person name="Montmayeur A."/>
            <person name="Murphy C."/>
            <person name="Neiman D."/>
            <person name="Pearson M."/>
            <person name="Priest M."/>
            <person name="Roberts A."/>
            <person name="Saif S."/>
            <person name="Shea T."/>
            <person name="Sisk P."/>
            <person name="Sykes S."/>
            <person name="Wortman J."/>
            <person name="Nusbaum C."/>
            <person name="Birren B."/>
        </authorList>
    </citation>
    <scope>NUCLEOTIDE SEQUENCE [LARGE SCALE GENOMIC DNA]</scope>
    <source>
        <strain evidence="2">race PST-78</strain>
    </source>
</reference>
<accession>A0A0L0V9S5</accession>
<keyword evidence="2" id="KW-1185">Reference proteome</keyword>
<protein>
    <submittedName>
        <fullName evidence="1">Uncharacterized protein</fullName>
    </submittedName>
</protein>
<gene>
    <name evidence="1" type="ORF">PSTG_10960</name>
</gene>
<dbReference type="STRING" id="1165861.A0A0L0V9S5"/>
<dbReference type="AlphaFoldDB" id="A0A0L0V9S5"/>
<organism evidence="1 2">
    <name type="scientific">Puccinia striiformis f. sp. tritici PST-78</name>
    <dbReference type="NCBI Taxonomy" id="1165861"/>
    <lineage>
        <taxon>Eukaryota</taxon>
        <taxon>Fungi</taxon>
        <taxon>Dikarya</taxon>
        <taxon>Basidiomycota</taxon>
        <taxon>Pucciniomycotina</taxon>
        <taxon>Pucciniomycetes</taxon>
        <taxon>Pucciniales</taxon>
        <taxon>Pucciniaceae</taxon>
        <taxon>Puccinia</taxon>
    </lineage>
</organism>
<dbReference type="Proteomes" id="UP000054564">
    <property type="component" value="Unassembled WGS sequence"/>
</dbReference>